<protein>
    <recommendedName>
        <fullName evidence="15">Forkhead box protein O</fullName>
    </recommendedName>
</protein>
<dbReference type="Pfam" id="PF16676">
    <property type="entry name" value="FOXO-TAD"/>
    <property type="match status" value="1"/>
</dbReference>
<keyword evidence="11" id="KW-0804">Transcription</keyword>
<dbReference type="PROSITE" id="PS00658">
    <property type="entry name" value="FORK_HEAD_2"/>
    <property type="match status" value="1"/>
</dbReference>
<comment type="subcellular location">
    <subcellularLocation>
        <location evidence="2">Cytoplasm</location>
    </subcellularLocation>
    <subcellularLocation>
        <location evidence="1 16">Nucleus</location>
    </subcellularLocation>
</comment>
<keyword evidence="13" id="KW-0131">Cell cycle</keyword>
<evidence type="ECO:0000256" key="10">
    <source>
        <dbReference type="ARBA" id="ARBA00023159"/>
    </source>
</evidence>
<evidence type="ECO:0000256" key="14">
    <source>
        <dbReference type="ARBA" id="ARBA00038846"/>
    </source>
</evidence>
<feature type="domain" description="Fork-head" evidence="18">
    <location>
        <begin position="220"/>
        <end position="326"/>
    </location>
</feature>
<dbReference type="Gene3D" id="1.10.10.10">
    <property type="entry name" value="Winged helix-like DNA-binding domain superfamily/Winged helix DNA-binding domain"/>
    <property type="match status" value="1"/>
</dbReference>
<dbReference type="Proteomes" id="UP001153292">
    <property type="component" value="Chromosome 8"/>
</dbReference>
<dbReference type="InterPro" id="IPR036390">
    <property type="entry name" value="WH_DNA-bd_sf"/>
</dbReference>
<proteinExistence type="predicted"/>
<evidence type="ECO:0000256" key="7">
    <source>
        <dbReference type="ARBA" id="ARBA00022782"/>
    </source>
</evidence>
<dbReference type="InterPro" id="IPR036388">
    <property type="entry name" value="WH-like_DNA-bd_sf"/>
</dbReference>
<evidence type="ECO:0000256" key="4">
    <source>
        <dbReference type="ARBA" id="ARBA00022490"/>
    </source>
</evidence>
<evidence type="ECO:0000256" key="8">
    <source>
        <dbReference type="ARBA" id="ARBA00023015"/>
    </source>
</evidence>
<feature type="region of interest" description="Disordered" evidence="17">
    <location>
        <begin position="407"/>
        <end position="432"/>
    </location>
</feature>
<feature type="compositionally biased region" description="Low complexity" evidence="17">
    <location>
        <begin position="345"/>
        <end position="354"/>
    </location>
</feature>
<dbReference type="PROSITE" id="PS50039">
    <property type="entry name" value="FORK_HEAD_3"/>
    <property type="match status" value="1"/>
</dbReference>
<accession>A0ABN8L8A7</accession>
<keyword evidence="8" id="KW-0805">Transcription regulation</keyword>
<reference evidence="19" key="1">
    <citation type="submission" date="2021-12" db="EMBL/GenBank/DDBJ databases">
        <authorList>
            <person name="King R."/>
        </authorList>
    </citation>
    <scope>NUCLEOTIDE SEQUENCE</scope>
</reference>
<keyword evidence="10" id="KW-0010">Activator</keyword>
<gene>
    <name evidence="19" type="ORF">CHILSU_LOCUS10799</name>
</gene>
<sequence length="558" mass="60389">MLNKYYHLGEPSAGERGRDAGHTHDALYQRLPPASDRGRAPAAAGIRATRLHSRRSSVYVRPFAADDDTQYTCTAHSNTQADKEKIDNPYGSRLESGDVLEIERNIESDQKGGRAEMLNGCGVGTRCGGFQSPWSSQTGLTELEGTMGELEPLGELTEVGFEPQTRARSNTWPLPRPENYVDPAEDAGSKKSSNQNLSGAPPLPSTAVTAKKNSSRRNAWGNLSYADLITQAITSAQDSRLTLSQIYEWMVQNVPYFKDKGDSNSSAGWKNSIRHNLSLHNRFMRVQNEGTGKSSWWMINPDAKPGKSVRRRAASMETSKFEKRRGRVKKKAEALRNGVTADATPSPSSSVSESLDMFPESPLHRYVPTTSSSSSGGSYRYTYGGCPRHPHGGCACASLYSHPAHPAHPTHPHQHALDHFVRPPPPADPADIMQTENSQTQIVTTSDAALMNGGLMVQAGAMGPTTVMGQIMGALNTGLAEDLNIEALEHGFDCNVDEVIKHELSMDGSLDFNFPQQHTAMAAEAESHFAAPAPPVPTTLSGGGAPRTSYSAAPSWVH</sequence>
<dbReference type="SMART" id="SM00339">
    <property type="entry name" value="FH"/>
    <property type="match status" value="1"/>
</dbReference>
<feature type="region of interest" description="Disordered" evidence="17">
    <location>
        <begin position="296"/>
        <end position="356"/>
    </location>
</feature>
<evidence type="ECO:0000256" key="15">
    <source>
        <dbReference type="ARBA" id="ARBA00039893"/>
    </source>
</evidence>
<evidence type="ECO:0000256" key="17">
    <source>
        <dbReference type="SAM" id="MobiDB-lite"/>
    </source>
</evidence>
<dbReference type="InterPro" id="IPR030456">
    <property type="entry name" value="TF_fork_head_CS_2"/>
</dbReference>
<evidence type="ECO:0000313" key="20">
    <source>
        <dbReference type="Proteomes" id="UP001153292"/>
    </source>
</evidence>
<evidence type="ECO:0000256" key="5">
    <source>
        <dbReference type="ARBA" id="ARBA00022553"/>
    </source>
</evidence>
<organism evidence="19 20">
    <name type="scientific">Chilo suppressalis</name>
    <name type="common">Asiatic rice borer moth</name>
    <dbReference type="NCBI Taxonomy" id="168631"/>
    <lineage>
        <taxon>Eukaryota</taxon>
        <taxon>Metazoa</taxon>
        <taxon>Ecdysozoa</taxon>
        <taxon>Arthropoda</taxon>
        <taxon>Hexapoda</taxon>
        <taxon>Insecta</taxon>
        <taxon>Pterygota</taxon>
        <taxon>Neoptera</taxon>
        <taxon>Endopterygota</taxon>
        <taxon>Lepidoptera</taxon>
        <taxon>Glossata</taxon>
        <taxon>Ditrysia</taxon>
        <taxon>Pyraloidea</taxon>
        <taxon>Crambidae</taxon>
        <taxon>Crambinae</taxon>
        <taxon>Chilo</taxon>
    </lineage>
</organism>
<dbReference type="InterPro" id="IPR001766">
    <property type="entry name" value="Fork_head_dom"/>
</dbReference>
<evidence type="ECO:0000256" key="6">
    <source>
        <dbReference type="ARBA" id="ARBA00022604"/>
    </source>
</evidence>
<keyword evidence="12 16" id="KW-0539">Nucleus</keyword>
<keyword evidence="5" id="KW-0597">Phosphoprotein</keyword>
<dbReference type="CDD" id="cd20032">
    <property type="entry name" value="FH_FOXO"/>
    <property type="match status" value="1"/>
</dbReference>
<evidence type="ECO:0000259" key="18">
    <source>
        <dbReference type="PROSITE" id="PS50039"/>
    </source>
</evidence>
<dbReference type="PANTHER" id="PTHR45767">
    <property type="entry name" value="FORKHEAD BOX PROTEIN O"/>
    <property type="match status" value="1"/>
</dbReference>
<feature type="region of interest" description="Disordered" evidence="17">
    <location>
        <begin position="531"/>
        <end position="558"/>
    </location>
</feature>
<evidence type="ECO:0000256" key="1">
    <source>
        <dbReference type="ARBA" id="ARBA00004123"/>
    </source>
</evidence>
<evidence type="ECO:0000256" key="11">
    <source>
        <dbReference type="ARBA" id="ARBA00023163"/>
    </source>
</evidence>
<evidence type="ECO:0000256" key="2">
    <source>
        <dbReference type="ARBA" id="ARBA00004496"/>
    </source>
</evidence>
<evidence type="ECO:0000313" key="19">
    <source>
        <dbReference type="EMBL" id="CAH2991756.1"/>
    </source>
</evidence>
<evidence type="ECO:0000256" key="9">
    <source>
        <dbReference type="ARBA" id="ARBA00023125"/>
    </source>
</evidence>
<keyword evidence="9 16" id="KW-0238">DNA-binding</keyword>
<comment type="subunit">
    <text evidence="14">Interacts with melt.</text>
</comment>
<keyword evidence="3" id="KW-0217">Developmental protein</keyword>
<name>A0ABN8L8A7_CHISP</name>
<evidence type="ECO:0000256" key="13">
    <source>
        <dbReference type="ARBA" id="ARBA00023306"/>
    </source>
</evidence>
<feature type="DNA-binding region" description="Fork-head" evidence="16">
    <location>
        <begin position="220"/>
        <end position="326"/>
    </location>
</feature>
<keyword evidence="6" id="KW-0341">Growth regulation</keyword>
<keyword evidence="7" id="KW-0221">Differentiation</keyword>
<dbReference type="EMBL" id="OU963901">
    <property type="protein sequence ID" value="CAH2991756.1"/>
    <property type="molecule type" value="Genomic_DNA"/>
</dbReference>
<dbReference type="InterPro" id="IPR032067">
    <property type="entry name" value="FOXO-TAD"/>
</dbReference>
<dbReference type="Pfam" id="PF00250">
    <property type="entry name" value="Forkhead"/>
    <property type="match status" value="1"/>
</dbReference>
<keyword evidence="20" id="KW-1185">Reference proteome</keyword>
<dbReference type="SUPFAM" id="SSF46785">
    <property type="entry name" value="Winged helix' DNA-binding domain"/>
    <property type="match status" value="1"/>
</dbReference>
<feature type="region of interest" description="Disordered" evidence="17">
    <location>
        <begin position="160"/>
        <end position="214"/>
    </location>
</feature>
<dbReference type="PANTHER" id="PTHR45767:SF2">
    <property type="entry name" value="FORKHEAD BOX PROTEIN O"/>
    <property type="match status" value="1"/>
</dbReference>
<feature type="region of interest" description="Disordered" evidence="17">
    <location>
        <begin position="1"/>
        <end position="20"/>
    </location>
</feature>
<keyword evidence="4" id="KW-0963">Cytoplasm</keyword>
<dbReference type="PRINTS" id="PR00053">
    <property type="entry name" value="FORKHEAD"/>
</dbReference>
<evidence type="ECO:0000256" key="16">
    <source>
        <dbReference type="PROSITE-ProRule" id="PRU00089"/>
    </source>
</evidence>
<evidence type="ECO:0000256" key="12">
    <source>
        <dbReference type="ARBA" id="ARBA00023242"/>
    </source>
</evidence>
<evidence type="ECO:0000256" key="3">
    <source>
        <dbReference type="ARBA" id="ARBA00022473"/>
    </source>
</evidence>